<organism evidence="3 4">
    <name type="scientific">Listeria immobilis</name>
    <dbReference type="NCBI Taxonomy" id="2713502"/>
    <lineage>
        <taxon>Bacteria</taxon>
        <taxon>Bacillati</taxon>
        <taxon>Bacillota</taxon>
        <taxon>Bacilli</taxon>
        <taxon>Bacillales</taxon>
        <taxon>Listeriaceae</taxon>
        <taxon>Listeria</taxon>
    </lineage>
</organism>
<feature type="domain" description="MurNAc-LAA" evidence="2">
    <location>
        <begin position="62"/>
        <end position="172"/>
    </location>
</feature>
<dbReference type="Proteomes" id="UP000561617">
    <property type="component" value="Unassembled WGS sequence"/>
</dbReference>
<sequence length="242" mass="26543">MTKIWIDAGHGGKDSGATGNGLVEKNWVLAISKQLEIDLTKAGFEVGMTRKNDTFYSLSNRAQRANNLKANLFISIHFNAGGGMGYEDYIFTSTLAKTKEIQKIIHKNVIAKVSKHGMRDRGMKKANFAVLRETAMDAILLEAGFCDSNDSAILKTSAFQRDFCLGIVKAVQEIFNVQATKYRAGKYSTSDDAISGKNLKGYLPAGTKVFIYKELAKTINLTTTKGVPGSWILKSEVNTGKR</sequence>
<proteinExistence type="predicted"/>
<dbReference type="CDD" id="cd02696">
    <property type="entry name" value="MurNAc-LAA"/>
    <property type="match status" value="1"/>
</dbReference>
<evidence type="ECO:0000313" key="4">
    <source>
        <dbReference type="Proteomes" id="UP000561617"/>
    </source>
</evidence>
<dbReference type="GO" id="GO:0008745">
    <property type="term" value="F:N-acetylmuramoyl-L-alanine amidase activity"/>
    <property type="evidence" value="ECO:0007669"/>
    <property type="project" value="InterPro"/>
</dbReference>
<dbReference type="InterPro" id="IPR002508">
    <property type="entry name" value="MurNAc-LAA_cat"/>
</dbReference>
<dbReference type="GO" id="GO:0009253">
    <property type="term" value="P:peptidoglycan catabolic process"/>
    <property type="evidence" value="ECO:0007669"/>
    <property type="project" value="InterPro"/>
</dbReference>
<dbReference type="Pfam" id="PF01520">
    <property type="entry name" value="Amidase_3"/>
    <property type="match status" value="1"/>
</dbReference>
<dbReference type="PANTHER" id="PTHR30404">
    <property type="entry name" value="N-ACETYLMURAMOYL-L-ALANINE AMIDASE"/>
    <property type="match status" value="1"/>
</dbReference>
<dbReference type="SUPFAM" id="SSF53187">
    <property type="entry name" value="Zn-dependent exopeptidases"/>
    <property type="match status" value="1"/>
</dbReference>
<accession>A0A7X0X526</accession>
<keyword evidence="1" id="KW-0378">Hydrolase</keyword>
<evidence type="ECO:0000256" key="1">
    <source>
        <dbReference type="ARBA" id="ARBA00022801"/>
    </source>
</evidence>
<dbReference type="AlphaFoldDB" id="A0A7X0X526"/>
<comment type="caution">
    <text evidence="3">The sequence shown here is derived from an EMBL/GenBank/DDBJ whole genome shotgun (WGS) entry which is preliminary data.</text>
</comment>
<dbReference type="SMART" id="SM00646">
    <property type="entry name" value="Ami_3"/>
    <property type="match status" value="1"/>
</dbReference>
<dbReference type="PANTHER" id="PTHR30404:SF0">
    <property type="entry name" value="N-ACETYLMURAMOYL-L-ALANINE AMIDASE AMIC"/>
    <property type="match status" value="1"/>
</dbReference>
<evidence type="ECO:0000313" key="3">
    <source>
        <dbReference type="EMBL" id="MBC1487657.1"/>
    </source>
</evidence>
<evidence type="ECO:0000259" key="2">
    <source>
        <dbReference type="SMART" id="SM00646"/>
    </source>
</evidence>
<dbReference type="GO" id="GO:0030288">
    <property type="term" value="C:outer membrane-bounded periplasmic space"/>
    <property type="evidence" value="ECO:0007669"/>
    <property type="project" value="TreeGrafter"/>
</dbReference>
<dbReference type="InterPro" id="IPR050695">
    <property type="entry name" value="N-acetylmuramoyl_amidase_3"/>
</dbReference>
<dbReference type="Gene3D" id="3.40.630.40">
    <property type="entry name" value="Zn-dependent exopeptidases"/>
    <property type="match status" value="1"/>
</dbReference>
<protein>
    <submittedName>
        <fullName evidence="3">N-acetylmuramoyl-L-alanine amidase</fullName>
    </submittedName>
</protein>
<dbReference type="RefSeq" id="WP_185344487.1">
    <property type="nucleotide sequence ID" value="NZ_JAASTU010000011.1"/>
</dbReference>
<name>A0A7X0X526_9LIST</name>
<reference evidence="3 4" key="1">
    <citation type="submission" date="2020-03" db="EMBL/GenBank/DDBJ databases">
        <title>Soil Listeria distribution.</title>
        <authorList>
            <person name="Liao J."/>
            <person name="Wiedmann M."/>
        </authorList>
    </citation>
    <scope>NUCLEOTIDE SEQUENCE [LARGE SCALE GENOMIC DNA]</scope>
    <source>
        <strain evidence="3 4">FSL L7-1554</strain>
    </source>
</reference>
<dbReference type="EMBL" id="JAASTW010000001">
    <property type="protein sequence ID" value="MBC1487657.1"/>
    <property type="molecule type" value="Genomic_DNA"/>
</dbReference>
<gene>
    <name evidence="3" type="ORF">HCJ38_01280</name>
</gene>